<reference evidence="1" key="1">
    <citation type="submission" date="2023-10" db="EMBL/GenBank/DDBJ databases">
        <authorList>
            <person name="Guldener U."/>
        </authorList>
    </citation>
    <scope>NUCLEOTIDE SEQUENCE</scope>
    <source>
        <strain evidence="1">Mp4</strain>
    </source>
</reference>
<evidence type="ECO:0000313" key="2">
    <source>
        <dbReference type="Proteomes" id="UP001294444"/>
    </source>
</evidence>
<protein>
    <submittedName>
        <fullName evidence="1">Uncharacterized protein</fullName>
    </submittedName>
</protein>
<comment type="caution">
    <text evidence="1">The sequence shown here is derived from an EMBL/GenBank/DDBJ whole genome shotgun (WGS) entry which is preliminary data.</text>
</comment>
<keyword evidence="2" id="KW-1185">Reference proteome</keyword>
<name>A0AAJ4XJJ9_9BASI</name>
<accession>A0AAJ4XJJ9</accession>
<dbReference type="Proteomes" id="UP001294444">
    <property type="component" value="Unassembled WGS sequence"/>
</dbReference>
<sequence>MDTVKTFTYVQQCHTAEALALRKGHANHGVSTESRFCHSPPRILAKVCKLEPADDARNLSTNAPTCSCRLRPDRISTFDPLQRSGRAATVTECHMSTPLESFVSGENMFTPNTMWLFCNTTENQSHSYTSHSSDHHERLSNGQTSRDQLRLAFLHQGELL</sequence>
<dbReference type="AlphaFoldDB" id="A0AAJ4XJJ9"/>
<organism evidence="1 2">
    <name type="scientific">Melanopsichium pennsylvanicum</name>
    <dbReference type="NCBI Taxonomy" id="63383"/>
    <lineage>
        <taxon>Eukaryota</taxon>
        <taxon>Fungi</taxon>
        <taxon>Dikarya</taxon>
        <taxon>Basidiomycota</taxon>
        <taxon>Ustilaginomycotina</taxon>
        <taxon>Ustilaginomycetes</taxon>
        <taxon>Ustilaginales</taxon>
        <taxon>Ustilaginaceae</taxon>
        <taxon>Melanopsichium</taxon>
    </lineage>
</organism>
<proteinExistence type="predicted"/>
<evidence type="ECO:0000313" key="1">
    <source>
        <dbReference type="EMBL" id="SNX83542.1"/>
    </source>
</evidence>
<gene>
    <name evidence="1" type="ORF">MEPE_02249</name>
</gene>
<dbReference type="EMBL" id="OAPG01000004">
    <property type="protein sequence ID" value="SNX83542.1"/>
    <property type="molecule type" value="Genomic_DNA"/>
</dbReference>